<keyword evidence="5" id="KW-0235">DNA replication</keyword>
<dbReference type="Gene3D" id="3.40.50.300">
    <property type="entry name" value="P-loop containing nucleotide triphosphate hydrolases"/>
    <property type="match status" value="1"/>
</dbReference>
<dbReference type="GO" id="GO:0006261">
    <property type="term" value="P:DNA-templated DNA replication"/>
    <property type="evidence" value="ECO:0007669"/>
    <property type="project" value="TreeGrafter"/>
</dbReference>
<keyword evidence="3" id="KW-0808">Transferase</keyword>
<feature type="domain" description="DNA polymerase III delta N-terminal" evidence="9">
    <location>
        <begin position="5"/>
        <end position="121"/>
    </location>
</feature>
<evidence type="ECO:0000256" key="2">
    <source>
        <dbReference type="ARBA" id="ARBA00017703"/>
    </source>
</evidence>
<evidence type="ECO:0000259" key="9">
    <source>
        <dbReference type="Pfam" id="PF06144"/>
    </source>
</evidence>
<accession>A0A381ZMS9</accession>
<organism evidence="11">
    <name type="scientific">marine metagenome</name>
    <dbReference type="NCBI Taxonomy" id="408172"/>
    <lineage>
        <taxon>unclassified sequences</taxon>
        <taxon>metagenomes</taxon>
        <taxon>ecological metagenomes</taxon>
    </lineage>
</organism>
<evidence type="ECO:0000259" key="10">
    <source>
        <dbReference type="Pfam" id="PF14840"/>
    </source>
</evidence>
<dbReference type="GO" id="GO:0003887">
    <property type="term" value="F:DNA-directed DNA polymerase activity"/>
    <property type="evidence" value="ECO:0007669"/>
    <property type="project" value="UniProtKB-KW"/>
</dbReference>
<dbReference type="EC" id="2.7.7.7" evidence="1"/>
<protein>
    <recommendedName>
        <fullName evidence="2">DNA polymerase III subunit delta</fullName>
        <ecNumber evidence="1">2.7.7.7</ecNumber>
    </recommendedName>
</protein>
<dbReference type="AlphaFoldDB" id="A0A381ZMS9"/>
<proteinExistence type="inferred from homology"/>
<dbReference type="InterPro" id="IPR032780">
    <property type="entry name" value="DNA_pol3_delt_C"/>
</dbReference>
<evidence type="ECO:0000256" key="8">
    <source>
        <dbReference type="ARBA" id="ARBA00049244"/>
    </source>
</evidence>
<evidence type="ECO:0000256" key="1">
    <source>
        <dbReference type="ARBA" id="ARBA00012417"/>
    </source>
</evidence>
<dbReference type="Pfam" id="PF06144">
    <property type="entry name" value="DNA_pol3_delta"/>
    <property type="match status" value="1"/>
</dbReference>
<evidence type="ECO:0000256" key="5">
    <source>
        <dbReference type="ARBA" id="ARBA00022705"/>
    </source>
</evidence>
<dbReference type="CDD" id="cd18138">
    <property type="entry name" value="HLD_clamp_pol_III_delta"/>
    <property type="match status" value="1"/>
</dbReference>
<dbReference type="SUPFAM" id="SSF48019">
    <property type="entry name" value="post-AAA+ oligomerization domain-like"/>
    <property type="match status" value="1"/>
</dbReference>
<dbReference type="EMBL" id="UINC01021774">
    <property type="protein sequence ID" value="SVA90053.1"/>
    <property type="molecule type" value="Genomic_DNA"/>
</dbReference>
<gene>
    <name evidence="11" type="ORF">METZ01_LOCUS142907</name>
</gene>
<comment type="catalytic activity">
    <reaction evidence="8">
        <text>DNA(n) + a 2'-deoxyribonucleoside 5'-triphosphate = DNA(n+1) + diphosphate</text>
        <dbReference type="Rhea" id="RHEA:22508"/>
        <dbReference type="Rhea" id="RHEA-COMP:17339"/>
        <dbReference type="Rhea" id="RHEA-COMP:17340"/>
        <dbReference type="ChEBI" id="CHEBI:33019"/>
        <dbReference type="ChEBI" id="CHEBI:61560"/>
        <dbReference type="ChEBI" id="CHEBI:173112"/>
        <dbReference type="EC" id="2.7.7.7"/>
    </reaction>
</comment>
<dbReference type="InterPro" id="IPR005790">
    <property type="entry name" value="DNA_polIII_delta"/>
</dbReference>
<dbReference type="InterPro" id="IPR027417">
    <property type="entry name" value="P-loop_NTPase"/>
</dbReference>
<dbReference type="InterPro" id="IPR008921">
    <property type="entry name" value="DNA_pol3_clamp-load_cplx_C"/>
</dbReference>
<dbReference type="NCBIfam" id="TIGR01128">
    <property type="entry name" value="holA"/>
    <property type="match status" value="1"/>
</dbReference>
<keyword evidence="4" id="KW-0548">Nucleotidyltransferase</keyword>
<evidence type="ECO:0000256" key="4">
    <source>
        <dbReference type="ARBA" id="ARBA00022695"/>
    </source>
</evidence>
<evidence type="ECO:0000256" key="6">
    <source>
        <dbReference type="ARBA" id="ARBA00022932"/>
    </source>
</evidence>
<evidence type="ECO:0000256" key="3">
    <source>
        <dbReference type="ARBA" id="ARBA00022679"/>
    </source>
</evidence>
<name>A0A381ZMS9_9ZZZZ</name>
<evidence type="ECO:0000256" key="7">
    <source>
        <dbReference type="ARBA" id="ARBA00034754"/>
    </source>
</evidence>
<sequence length="329" mass="36636">MAGAYLVSGDEPLLVMEAADSIREAAARRGFQHRDLNIVERGFQWIELEAAAENLSLFSSRRILELRLPTPKPGVLGGRSIRALAERPNPDRLLLVVTSKLGEAAKSAWVKAIEANGVLVQVWPVERRHLVSWIRDRAARSKLELTGDAAEFLADKVEGNLLAADQELIKLALVRGEGRLSVEVVAESVAMNARFDVFSLTDALIGGRTRRAFEILDGLKTEGVTPVLISWALIRELTLLARMKVTLRQGGDLNQIFNKFKVWRQRQPIIKRALESHSEESLTVLLHQAAEVDRIIKGVDVDKGRPWDALTQLVLAFFEASRHKTQPLV</sequence>
<dbReference type="PANTHER" id="PTHR34388:SF1">
    <property type="entry name" value="DNA POLYMERASE III SUBUNIT DELTA"/>
    <property type="match status" value="1"/>
</dbReference>
<dbReference type="InterPro" id="IPR010372">
    <property type="entry name" value="DNA_pol3_delta_N"/>
</dbReference>
<dbReference type="PANTHER" id="PTHR34388">
    <property type="entry name" value="DNA POLYMERASE III SUBUNIT DELTA"/>
    <property type="match status" value="1"/>
</dbReference>
<dbReference type="Gene3D" id="1.20.272.10">
    <property type="match status" value="1"/>
</dbReference>
<reference evidence="11" key="1">
    <citation type="submission" date="2018-05" db="EMBL/GenBank/DDBJ databases">
        <authorList>
            <person name="Lanie J.A."/>
            <person name="Ng W.-L."/>
            <person name="Kazmierczak K.M."/>
            <person name="Andrzejewski T.M."/>
            <person name="Davidsen T.M."/>
            <person name="Wayne K.J."/>
            <person name="Tettelin H."/>
            <person name="Glass J.I."/>
            <person name="Rusch D."/>
            <person name="Podicherti R."/>
            <person name="Tsui H.-C.T."/>
            <person name="Winkler M.E."/>
        </authorList>
    </citation>
    <scope>NUCLEOTIDE SEQUENCE</scope>
</reference>
<comment type="similarity">
    <text evidence="7">Belongs to the DNA polymerase HolA subunit family.</text>
</comment>
<dbReference type="GO" id="GO:0009360">
    <property type="term" value="C:DNA polymerase III complex"/>
    <property type="evidence" value="ECO:0007669"/>
    <property type="project" value="InterPro"/>
</dbReference>
<dbReference type="GO" id="GO:0003677">
    <property type="term" value="F:DNA binding"/>
    <property type="evidence" value="ECO:0007669"/>
    <property type="project" value="InterPro"/>
</dbReference>
<dbReference type="Gene3D" id="1.10.8.60">
    <property type="match status" value="1"/>
</dbReference>
<dbReference type="Pfam" id="PF14840">
    <property type="entry name" value="DNA_pol3_delt_C"/>
    <property type="match status" value="1"/>
</dbReference>
<keyword evidence="6" id="KW-0239">DNA-directed DNA polymerase</keyword>
<dbReference type="SUPFAM" id="SSF52540">
    <property type="entry name" value="P-loop containing nucleoside triphosphate hydrolases"/>
    <property type="match status" value="1"/>
</dbReference>
<evidence type="ECO:0000313" key="11">
    <source>
        <dbReference type="EMBL" id="SVA90053.1"/>
    </source>
</evidence>
<feature type="domain" description="DNA polymerase III subunit delta C-terminal" evidence="10">
    <location>
        <begin position="198"/>
        <end position="284"/>
    </location>
</feature>